<feature type="transmembrane region" description="Helical" evidence="7">
    <location>
        <begin position="27"/>
        <end position="49"/>
    </location>
</feature>
<keyword evidence="3 7" id="KW-0812">Transmembrane</keyword>
<evidence type="ECO:0000256" key="6">
    <source>
        <dbReference type="ARBA" id="ARBA00023306"/>
    </source>
</evidence>
<evidence type="ECO:0000256" key="8">
    <source>
        <dbReference type="SAM" id="MobiDB-lite"/>
    </source>
</evidence>
<keyword evidence="6 7" id="KW-0131">Cell cycle</keyword>
<evidence type="ECO:0000256" key="7">
    <source>
        <dbReference type="HAMAP-Rule" id="MF_00631"/>
    </source>
</evidence>
<keyword evidence="1 7" id="KW-1003">Cell membrane</keyword>
<keyword evidence="4 7" id="KW-1133">Transmembrane helix</keyword>
<evidence type="ECO:0000256" key="5">
    <source>
        <dbReference type="ARBA" id="ARBA00023136"/>
    </source>
</evidence>
<dbReference type="RefSeq" id="WP_305995969.1">
    <property type="nucleotide sequence ID" value="NZ_JAVALS010000003.1"/>
</dbReference>
<evidence type="ECO:0000313" key="10">
    <source>
        <dbReference type="Proteomes" id="UP001232725"/>
    </source>
</evidence>
<dbReference type="Pfam" id="PF06781">
    <property type="entry name" value="CrgA"/>
    <property type="match status" value="1"/>
</dbReference>
<evidence type="ECO:0000256" key="3">
    <source>
        <dbReference type="ARBA" id="ARBA00022692"/>
    </source>
</evidence>
<comment type="caution">
    <text evidence="9">The sequence shown here is derived from an EMBL/GenBank/DDBJ whole genome shotgun (WGS) entry which is preliminary data.</text>
</comment>
<evidence type="ECO:0000313" key="9">
    <source>
        <dbReference type="EMBL" id="MDP5226923.1"/>
    </source>
</evidence>
<feature type="transmembrane region" description="Helical" evidence="7">
    <location>
        <begin position="61"/>
        <end position="79"/>
    </location>
</feature>
<dbReference type="HAMAP" id="MF_00631">
    <property type="entry name" value="CrgA"/>
    <property type="match status" value="1"/>
</dbReference>
<comment type="similarity">
    <text evidence="7">Belongs to the CrgA family.</text>
</comment>
<evidence type="ECO:0000256" key="2">
    <source>
        <dbReference type="ARBA" id="ARBA00022618"/>
    </source>
</evidence>
<dbReference type="Proteomes" id="UP001232725">
    <property type="component" value="Unassembled WGS sequence"/>
</dbReference>
<organism evidence="9 10">
    <name type="scientific">Arthrobacter horti</name>
    <dbReference type="NCBI Taxonomy" id="3068273"/>
    <lineage>
        <taxon>Bacteria</taxon>
        <taxon>Bacillati</taxon>
        <taxon>Actinomycetota</taxon>
        <taxon>Actinomycetes</taxon>
        <taxon>Micrococcales</taxon>
        <taxon>Micrococcaceae</taxon>
        <taxon>Arthrobacter</taxon>
    </lineage>
</organism>
<name>A0ABT9IMU7_9MICC</name>
<protein>
    <recommendedName>
        <fullName evidence="7">Cell division protein CrgA</fullName>
    </recommendedName>
</protein>
<feature type="compositionally biased region" description="Basic residues" evidence="8">
    <location>
        <begin position="1"/>
        <end position="11"/>
    </location>
</feature>
<keyword evidence="10" id="KW-1185">Reference proteome</keyword>
<dbReference type="EMBL" id="JAVALS010000003">
    <property type="protein sequence ID" value="MDP5226923.1"/>
    <property type="molecule type" value="Genomic_DNA"/>
</dbReference>
<proteinExistence type="inferred from homology"/>
<feature type="region of interest" description="Disordered" evidence="8">
    <location>
        <begin position="1"/>
        <end position="22"/>
    </location>
</feature>
<reference evidence="9 10" key="1">
    <citation type="submission" date="2023-08" db="EMBL/GenBank/DDBJ databases">
        <title>Arthrobacter horti sp. nov., isolated from forest soil.</title>
        <authorList>
            <person name="Park M."/>
        </authorList>
    </citation>
    <scope>NUCLEOTIDE SEQUENCE [LARGE SCALE GENOMIC DNA]</scope>
    <source>
        <strain evidence="9 10">YJM1</strain>
    </source>
</reference>
<accession>A0ABT9IMU7</accession>
<dbReference type="InterPro" id="IPR009619">
    <property type="entry name" value="CrgA"/>
</dbReference>
<sequence length="83" mass="9574">MPESKQRRRPKSQGSPKQEKAIKPTPGWYKILMFGLMIVGLLWIMTFYISNGVYPVPALQMWNIGIGFGLLLLGFLMTTRWRS</sequence>
<evidence type="ECO:0000256" key="4">
    <source>
        <dbReference type="ARBA" id="ARBA00022989"/>
    </source>
</evidence>
<evidence type="ECO:0000256" key="1">
    <source>
        <dbReference type="ARBA" id="ARBA00022475"/>
    </source>
</evidence>
<gene>
    <name evidence="7" type="primary">crgA</name>
    <name evidence="9" type="ORF">Q9R02_07155</name>
</gene>
<comment type="subcellular location">
    <subcellularLocation>
        <location evidence="7">Cell membrane</location>
        <topology evidence="7">Multi-pass membrane protein</topology>
    </subcellularLocation>
</comment>
<dbReference type="GO" id="GO:0051301">
    <property type="term" value="P:cell division"/>
    <property type="evidence" value="ECO:0007669"/>
    <property type="project" value="UniProtKB-KW"/>
</dbReference>
<comment type="function">
    <text evidence="7">Involved in cell division.</text>
</comment>
<keyword evidence="2 7" id="KW-0132">Cell division</keyword>
<keyword evidence="5 7" id="KW-0472">Membrane</keyword>